<evidence type="ECO:0000313" key="3">
    <source>
        <dbReference type="Proteomes" id="UP001165341"/>
    </source>
</evidence>
<dbReference type="AlphaFoldDB" id="A0AA41R2Q8"/>
<keyword evidence="1" id="KW-0812">Transmembrane</keyword>
<dbReference type="RefSeq" id="WP_243013237.1">
    <property type="nucleotide sequence ID" value="NZ_JALGAR010000006.1"/>
</dbReference>
<dbReference type="Proteomes" id="UP001165341">
    <property type="component" value="Unassembled WGS sequence"/>
</dbReference>
<feature type="transmembrane region" description="Helical" evidence="1">
    <location>
        <begin position="52"/>
        <end position="71"/>
    </location>
</feature>
<gene>
    <name evidence="2" type="ORF">MQH31_18220</name>
</gene>
<name>A0AA41R2Q8_9MICO</name>
<organism evidence="2 3">
    <name type="scientific">Cryobacterium zhongshanensis</name>
    <dbReference type="NCBI Taxonomy" id="2928153"/>
    <lineage>
        <taxon>Bacteria</taxon>
        <taxon>Bacillati</taxon>
        <taxon>Actinomycetota</taxon>
        <taxon>Actinomycetes</taxon>
        <taxon>Micrococcales</taxon>
        <taxon>Microbacteriaceae</taxon>
        <taxon>Cryobacterium</taxon>
    </lineage>
</organism>
<keyword evidence="1" id="KW-1133">Transmembrane helix</keyword>
<proteinExistence type="predicted"/>
<evidence type="ECO:0000256" key="1">
    <source>
        <dbReference type="SAM" id="Phobius"/>
    </source>
</evidence>
<sequence length="114" mass="12997">MKNPIHTPVDTLQAQSRHLWDARSIRLFWSTLFILGGAFMFGLACLLDRREFALVVSAMWIFAFVLIADSLRLRFKASRLDSIVSSRTGRRQTRGSRSEEFLRGVRGALGKRPS</sequence>
<evidence type="ECO:0000313" key="2">
    <source>
        <dbReference type="EMBL" id="MCI4659746.1"/>
    </source>
</evidence>
<reference evidence="2" key="1">
    <citation type="submission" date="2022-03" db="EMBL/GenBank/DDBJ databases">
        <title>Cryobacterium sp. nov. strain ZS14-85, isolated from Antarctic soil.</title>
        <authorList>
            <person name="Li J."/>
            <person name="Niu G."/>
        </authorList>
    </citation>
    <scope>NUCLEOTIDE SEQUENCE</scope>
    <source>
        <strain evidence="2">ZS14-85</strain>
    </source>
</reference>
<feature type="transmembrane region" description="Helical" evidence="1">
    <location>
        <begin position="27"/>
        <end position="46"/>
    </location>
</feature>
<comment type="caution">
    <text evidence="2">The sequence shown here is derived from an EMBL/GenBank/DDBJ whole genome shotgun (WGS) entry which is preliminary data.</text>
</comment>
<keyword evidence="3" id="KW-1185">Reference proteome</keyword>
<accession>A0AA41R2Q8</accession>
<keyword evidence="1" id="KW-0472">Membrane</keyword>
<protein>
    <submittedName>
        <fullName evidence="2">Uncharacterized protein</fullName>
    </submittedName>
</protein>
<dbReference type="EMBL" id="JALGAR010000006">
    <property type="protein sequence ID" value="MCI4659746.1"/>
    <property type="molecule type" value="Genomic_DNA"/>
</dbReference>